<evidence type="ECO:0000313" key="1">
    <source>
        <dbReference type="EMBL" id="MBE0346082.1"/>
    </source>
</evidence>
<reference evidence="1 2" key="1">
    <citation type="submission" date="2015-06" db="EMBL/GenBank/DDBJ databases">
        <title>Genome sequence of Pseudoalteromonas peptidolytica.</title>
        <authorList>
            <person name="Xie B.-B."/>
            <person name="Rong J.-C."/>
            <person name="Qin Q.-L."/>
            <person name="Zhang Y.-Z."/>
        </authorList>
    </citation>
    <scope>NUCLEOTIDE SEQUENCE [LARGE SCALE GENOMIC DNA]</scope>
    <source>
        <strain evidence="1 2">F12-50-A1</strain>
    </source>
</reference>
<accession>A0A8I0T492</accession>
<sequence>MIRDIHTDLKRGTKSNNSKTSIPSNFCFNKIIRLELTTNSAQMLAAET</sequence>
<proteinExistence type="predicted"/>
<evidence type="ECO:0000313" key="2">
    <source>
        <dbReference type="Proteomes" id="UP000660708"/>
    </source>
</evidence>
<name>A0A8I0T492_9GAMM</name>
<organism evidence="1 2">
    <name type="scientific">Pseudoalteromonas peptidolytica F12-50-A1</name>
    <dbReference type="NCBI Taxonomy" id="1315280"/>
    <lineage>
        <taxon>Bacteria</taxon>
        <taxon>Pseudomonadati</taxon>
        <taxon>Pseudomonadota</taxon>
        <taxon>Gammaproteobacteria</taxon>
        <taxon>Alteromonadales</taxon>
        <taxon>Pseudoalteromonadaceae</taxon>
        <taxon>Pseudoalteromonas</taxon>
    </lineage>
</organism>
<dbReference type="AlphaFoldDB" id="A0A8I0T492"/>
<protein>
    <submittedName>
        <fullName evidence="1">Uncharacterized protein</fullName>
    </submittedName>
</protein>
<gene>
    <name evidence="1" type="ORF">PPEP_a1105</name>
</gene>
<comment type="caution">
    <text evidence="1">The sequence shown here is derived from an EMBL/GenBank/DDBJ whole genome shotgun (WGS) entry which is preliminary data.</text>
</comment>
<dbReference type="EMBL" id="AQHF01000020">
    <property type="protein sequence ID" value="MBE0346082.1"/>
    <property type="molecule type" value="Genomic_DNA"/>
</dbReference>
<keyword evidence="2" id="KW-1185">Reference proteome</keyword>
<dbReference type="Proteomes" id="UP000660708">
    <property type="component" value="Unassembled WGS sequence"/>
</dbReference>